<feature type="compositionally biased region" description="Low complexity" evidence="1">
    <location>
        <begin position="55"/>
        <end position="64"/>
    </location>
</feature>
<evidence type="ECO:0000313" key="3">
    <source>
        <dbReference type="EnsemblProtists" id="EKX37543"/>
    </source>
</evidence>
<dbReference type="EnsemblProtists" id="EKX37543">
    <property type="protein sequence ID" value="EKX37543"/>
    <property type="gene ID" value="GUITHDRAFT_116351"/>
</dbReference>
<evidence type="ECO:0000256" key="1">
    <source>
        <dbReference type="SAM" id="MobiDB-lite"/>
    </source>
</evidence>
<dbReference type="RefSeq" id="XP_005824523.1">
    <property type="nucleotide sequence ID" value="XM_005824466.1"/>
</dbReference>
<dbReference type="HOGENOM" id="CLU_664726_0_0_1"/>
<organism evidence="2">
    <name type="scientific">Guillardia theta (strain CCMP2712)</name>
    <name type="common">Cryptophyte</name>
    <dbReference type="NCBI Taxonomy" id="905079"/>
    <lineage>
        <taxon>Eukaryota</taxon>
        <taxon>Cryptophyceae</taxon>
        <taxon>Pyrenomonadales</taxon>
        <taxon>Geminigeraceae</taxon>
        <taxon>Guillardia</taxon>
    </lineage>
</organism>
<keyword evidence="4" id="KW-1185">Reference proteome</keyword>
<dbReference type="AlphaFoldDB" id="L1IMP0"/>
<protein>
    <submittedName>
        <fullName evidence="2 3">Uncharacterized protein</fullName>
    </submittedName>
</protein>
<proteinExistence type="predicted"/>
<accession>L1IMP0</accession>
<evidence type="ECO:0000313" key="4">
    <source>
        <dbReference type="Proteomes" id="UP000011087"/>
    </source>
</evidence>
<dbReference type="EMBL" id="JH993058">
    <property type="protein sequence ID" value="EKX37543.1"/>
    <property type="molecule type" value="Genomic_DNA"/>
</dbReference>
<gene>
    <name evidence="2" type="ORF">GUITHDRAFT_116351</name>
</gene>
<reference evidence="2 4" key="1">
    <citation type="journal article" date="2012" name="Nature">
        <title>Algal genomes reveal evolutionary mosaicism and the fate of nucleomorphs.</title>
        <authorList>
            <consortium name="DOE Joint Genome Institute"/>
            <person name="Curtis B.A."/>
            <person name="Tanifuji G."/>
            <person name="Burki F."/>
            <person name="Gruber A."/>
            <person name="Irimia M."/>
            <person name="Maruyama S."/>
            <person name="Arias M.C."/>
            <person name="Ball S.G."/>
            <person name="Gile G.H."/>
            <person name="Hirakawa Y."/>
            <person name="Hopkins J.F."/>
            <person name="Kuo A."/>
            <person name="Rensing S.A."/>
            <person name="Schmutz J."/>
            <person name="Symeonidi A."/>
            <person name="Elias M."/>
            <person name="Eveleigh R.J."/>
            <person name="Herman E.K."/>
            <person name="Klute M.J."/>
            <person name="Nakayama T."/>
            <person name="Obornik M."/>
            <person name="Reyes-Prieto A."/>
            <person name="Armbrust E.V."/>
            <person name="Aves S.J."/>
            <person name="Beiko R.G."/>
            <person name="Coutinho P."/>
            <person name="Dacks J.B."/>
            <person name="Durnford D.G."/>
            <person name="Fast N.M."/>
            <person name="Green B.R."/>
            <person name="Grisdale C.J."/>
            <person name="Hempel F."/>
            <person name="Henrissat B."/>
            <person name="Hoppner M.P."/>
            <person name="Ishida K."/>
            <person name="Kim E."/>
            <person name="Koreny L."/>
            <person name="Kroth P.G."/>
            <person name="Liu Y."/>
            <person name="Malik S.B."/>
            <person name="Maier U.G."/>
            <person name="McRose D."/>
            <person name="Mock T."/>
            <person name="Neilson J.A."/>
            <person name="Onodera N.T."/>
            <person name="Poole A.M."/>
            <person name="Pritham E.J."/>
            <person name="Richards T.A."/>
            <person name="Rocap G."/>
            <person name="Roy S.W."/>
            <person name="Sarai C."/>
            <person name="Schaack S."/>
            <person name="Shirato S."/>
            <person name="Slamovits C.H."/>
            <person name="Spencer D.F."/>
            <person name="Suzuki S."/>
            <person name="Worden A.Z."/>
            <person name="Zauner S."/>
            <person name="Barry K."/>
            <person name="Bell C."/>
            <person name="Bharti A.K."/>
            <person name="Crow J.A."/>
            <person name="Grimwood J."/>
            <person name="Kramer R."/>
            <person name="Lindquist E."/>
            <person name="Lucas S."/>
            <person name="Salamov A."/>
            <person name="McFadden G.I."/>
            <person name="Lane C.E."/>
            <person name="Keeling P.J."/>
            <person name="Gray M.W."/>
            <person name="Grigoriev I.V."/>
            <person name="Archibald J.M."/>
        </authorList>
    </citation>
    <scope>NUCLEOTIDE SEQUENCE</scope>
    <source>
        <strain evidence="2 4">CCMP2712</strain>
    </source>
</reference>
<dbReference type="Proteomes" id="UP000011087">
    <property type="component" value="Unassembled WGS sequence"/>
</dbReference>
<dbReference type="KEGG" id="gtt:GUITHDRAFT_116351"/>
<reference evidence="4" key="2">
    <citation type="submission" date="2012-11" db="EMBL/GenBank/DDBJ databases">
        <authorList>
            <person name="Kuo A."/>
            <person name="Curtis B.A."/>
            <person name="Tanifuji G."/>
            <person name="Burki F."/>
            <person name="Gruber A."/>
            <person name="Irimia M."/>
            <person name="Maruyama S."/>
            <person name="Arias M.C."/>
            <person name="Ball S.G."/>
            <person name="Gile G.H."/>
            <person name="Hirakawa Y."/>
            <person name="Hopkins J.F."/>
            <person name="Rensing S.A."/>
            <person name="Schmutz J."/>
            <person name="Symeonidi A."/>
            <person name="Elias M."/>
            <person name="Eveleigh R.J."/>
            <person name="Herman E.K."/>
            <person name="Klute M.J."/>
            <person name="Nakayama T."/>
            <person name="Obornik M."/>
            <person name="Reyes-Prieto A."/>
            <person name="Armbrust E.V."/>
            <person name="Aves S.J."/>
            <person name="Beiko R.G."/>
            <person name="Coutinho P."/>
            <person name="Dacks J.B."/>
            <person name="Durnford D.G."/>
            <person name="Fast N.M."/>
            <person name="Green B.R."/>
            <person name="Grisdale C."/>
            <person name="Hempe F."/>
            <person name="Henrissat B."/>
            <person name="Hoppner M.P."/>
            <person name="Ishida K.-I."/>
            <person name="Kim E."/>
            <person name="Koreny L."/>
            <person name="Kroth P.G."/>
            <person name="Liu Y."/>
            <person name="Malik S.-B."/>
            <person name="Maier U.G."/>
            <person name="McRose D."/>
            <person name="Mock T."/>
            <person name="Neilson J.A."/>
            <person name="Onodera N.T."/>
            <person name="Poole A.M."/>
            <person name="Pritham E.J."/>
            <person name="Richards T.A."/>
            <person name="Rocap G."/>
            <person name="Roy S.W."/>
            <person name="Sarai C."/>
            <person name="Schaack S."/>
            <person name="Shirato S."/>
            <person name="Slamovits C.H."/>
            <person name="Spencer D.F."/>
            <person name="Suzuki S."/>
            <person name="Worden A.Z."/>
            <person name="Zauner S."/>
            <person name="Barry K."/>
            <person name="Bell C."/>
            <person name="Bharti A.K."/>
            <person name="Crow J.A."/>
            <person name="Grimwood J."/>
            <person name="Kramer R."/>
            <person name="Lindquist E."/>
            <person name="Lucas S."/>
            <person name="Salamov A."/>
            <person name="McFadden G.I."/>
            <person name="Lane C.E."/>
            <person name="Keeling P.J."/>
            <person name="Gray M.W."/>
            <person name="Grigoriev I.V."/>
            <person name="Archibald J.M."/>
        </authorList>
    </citation>
    <scope>NUCLEOTIDE SEQUENCE</scope>
    <source>
        <strain evidence="4">CCMP2712</strain>
    </source>
</reference>
<name>L1IMP0_GUITC</name>
<feature type="compositionally biased region" description="Polar residues" evidence="1">
    <location>
        <begin position="1"/>
        <end position="16"/>
    </location>
</feature>
<feature type="region of interest" description="Disordered" evidence="1">
    <location>
        <begin position="1"/>
        <end position="67"/>
    </location>
</feature>
<dbReference type="PaxDb" id="55529-EKX37543"/>
<reference evidence="3" key="3">
    <citation type="submission" date="2015-06" db="UniProtKB">
        <authorList>
            <consortium name="EnsemblProtists"/>
        </authorList>
    </citation>
    <scope>IDENTIFICATION</scope>
</reference>
<evidence type="ECO:0000313" key="2">
    <source>
        <dbReference type="EMBL" id="EKX37543.1"/>
    </source>
</evidence>
<dbReference type="GeneID" id="17294236"/>
<sequence>MYPRRPSTSGVYQPASNKKPFRDALRPRTTRPRLPGSWSAAVKDAAGRLPNRPASSSSFASMQSTRPSTRSGLMLELWDEFEEQVLGTVSHARANRLHTVEDVKVVIEGDGGDSSEEEGEHWWEEDVEACCEGLRAERQSLKTSSHVFARVRLRWITIPFKNADFVWDADRLLDWSSLKKLDLTHMIVHGYKETAASRGWLGLNVFQCGAGATGEEDVCVCHPYSSRLFEEMLQDEESLRSIMSQEDAAGPGKRSLQECLERLSGIADRLLDTCIELALSGKRLSEAFDLCVLTCVKLSCNLASWRQRLLNAHKSLVLDEMTRPLRLVDMGHLSPSSVYSIAVFYCLSCFYSREGDFFRAHVATDRCILACRESSDDNGLEDMKLDQKATYMLKEGRGLLGLKGSQESVKAAGK</sequence>